<keyword evidence="5" id="KW-1185">Reference proteome</keyword>
<dbReference type="GO" id="GO:0005840">
    <property type="term" value="C:ribosome"/>
    <property type="evidence" value="ECO:0007669"/>
    <property type="project" value="UniProtKB-KW"/>
</dbReference>
<comment type="similarity">
    <text evidence="1">Belongs to the eukaryotic ribosomal protein eS21 family.</text>
</comment>
<proteinExistence type="inferred from homology"/>
<protein>
    <submittedName>
        <fullName evidence="4">Uncharacterized protein</fullName>
    </submittedName>
</protein>
<keyword evidence="2" id="KW-0689">Ribosomal protein</keyword>
<evidence type="ECO:0000313" key="4">
    <source>
        <dbReference type="EMBL" id="OBA22664.1"/>
    </source>
</evidence>
<dbReference type="GeneID" id="30029977"/>
<dbReference type="InterPro" id="IPR001931">
    <property type="entry name" value="Ribosomal_eS21"/>
</dbReference>
<evidence type="ECO:0000256" key="3">
    <source>
        <dbReference type="ARBA" id="ARBA00023274"/>
    </source>
</evidence>
<dbReference type="GO" id="GO:0003735">
    <property type="term" value="F:structural constituent of ribosome"/>
    <property type="evidence" value="ECO:0007669"/>
    <property type="project" value="InterPro"/>
</dbReference>
<dbReference type="Pfam" id="PF01249">
    <property type="entry name" value="Ribosomal_S21e"/>
    <property type="match status" value="1"/>
</dbReference>
<organism evidence="4 5">
    <name type="scientific">Metschnikowia bicuspidata var. bicuspidata NRRL YB-4993</name>
    <dbReference type="NCBI Taxonomy" id="869754"/>
    <lineage>
        <taxon>Eukaryota</taxon>
        <taxon>Fungi</taxon>
        <taxon>Dikarya</taxon>
        <taxon>Ascomycota</taxon>
        <taxon>Saccharomycotina</taxon>
        <taxon>Pichiomycetes</taxon>
        <taxon>Metschnikowiaceae</taxon>
        <taxon>Metschnikowia</taxon>
    </lineage>
</organism>
<comment type="caution">
    <text evidence="4">The sequence shown here is derived from an EMBL/GenBank/DDBJ whole genome shotgun (WGS) entry which is preliminary data.</text>
</comment>
<sequence length="188" mass="21713">MLRSITGFFFNFFHKEPHIKKYHIIGCHWKDVKHHHKHKGQGPHLRSINIANIDAEGRAIPGDRATYALSGFIRSRGEAEDFLKILAQQASFFFFLREGLGVQCDSRKGNVYLRKKGFYMSLIKLQPSFDTQCITGSCLKVFCTYCLLCFLLKTDEYAKIKRNQKYKTSNVNFAQARPLAMETPQMLP</sequence>
<evidence type="ECO:0000313" key="5">
    <source>
        <dbReference type="Proteomes" id="UP000092555"/>
    </source>
</evidence>
<gene>
    <name evidence="4" type="ORF">METBIDRAFT_38438</name>
</gene>
<evidence type="ECO:0000256" key="1">
    <source>
        <dbReference type="ARBA" id="ARBA00010228"/>
    </source>
</evidence>
<dbReference type="AlphaFoldDB" id="A0A1A0HEW1"/>
<dbReference type="GO" id="GO:0006412">
    <property type="term" value="P:translation"/>
    <property type="evidence" value="ECO:0007669"/>
    <property type="project" value="InterPro"/>
</dbReference>
<dbReference type="Gene3D" id="3.30.1230.20">
    <property type="match status" value="1"/>
</dbReference>
<dbReference type="GO" id="GO:1990904">
    <property type="term" value="C:ribonucleoprotein complex"/>
    <property type="evidence" value="ECO:0007669"/>
    <property type="project" value="UniProtKB-KW"/>
</dbReference>
<dbReference type="OrthoDB" id="278325at2759"/>
<dbReference type="RefSeq" id="XP_018713145.1">
    <property type="nucleotide sequence ID" value="XM_018857001.1"/>
</dbReference>
<evidence type="ECO:0000256" key="2">
    <source>
        <dbReference type="ARBA" id="ARBA00022980"/>
    </source>
</evidence>
<accession>A0A1A0HEW1</accession>
<dbReference type="EMBL" id="LXTC01000001">
    <property type="protein sequence ID" value="OBA22664.1"/>
    <property type="molecule type" value="Genomic_DNA"/>
</dbReference>
<name>A0A1A0HEW1_9ASCO</name>
<keyword evidence="3" id="KW-0687">Ribonucleoprotein</keyword>
<dbReference type="Proteomes" id="UP000092555">
    <property type="component" value="Unassembled WGS sequence"/>
</dbReference>
<reference evidence="4 5" key="1">
    <citation type="submission" date="2016-05" db="EMBL/GenBank/DDBJ databases">
        <title>Comparative genomics of biotechnologically important yeasts.</title>
        <authorList>
            <consortium name="DOE Joint Genome Institute"/>
            <person name="Riley R."/>
            <person name="Haridas S."/>
            <person name="Wolfe K.H."/>
            <person name="Lopes M.R."/>
            <person name="Hittinger C.T."/>
            <person name="Goker M."/>
            <person name="Salamov A."/>
            <person name="Wisecaver J."/>
            <person name="Long T.M."/>
            <person name="Aerts A.L."/>
            <person name="Barry K."/>
            <person name="Choi C."/>
            <person name="Clum A."/>
            <person name="Coughlan A.Y."/>
            <person name="Deshpande S."/>
            <person name="Douglass A.P."/>
            <person name="Hanson S.J."/>
            <person name="Klenk H.-P."/>
            <person name="LaButti K."/>
            <person name="Lapidus A."/>
            <person name="Lindquist E."/>
            <person name="Lipzen A."/>
            <person name="Meier-kolthoff J.P."/>
            <person name="Ohm R.A."/>
            <person name="Otillar R.P."/>
            <person name="Pangilinan J."/>
            <person name="Peng Y."/>
            <person name="Rokas A."/>
            <person name="Rosa C.A."/>
            <person name="Scheuner C."/>
            <person name="Sibirny A.A."/>
            <person name="Slot J.C."/>
            <person name="Stielow J.B."/>
            <person name="Sun H."/>
            <person name="Kurtzman C.P."/>
            <person name="Blackwell M."/>
            <person name="Grigoriev I.V."/>
            <person name="Jeffries T.W."/>
        </authorList>
    </citation>
    <scope>NUCLEOTIDE SEQUENCE [LARGE SCALE GENOMIC DNA]</scope>
    <source>
        <strain evidence="4 5">NRRL YB-4993</strain>
    </source>
</reference>
<dbReference type="InterPro" id="IPR038579">
    <property type="entry name" value="Ribosomal_eS21_sf"/>
</dbReference>